<proteinExistence type="predicted"/>
<name>U5DQ62_9CHRO</name>
<dbReference type="EMBL" id="ASSJ01000040">
    <property type="protein sequence ID" value="ERN41835.1"/>
    <property type="molecule type" value="Genomic_DNA"/>
</dbReference>
<reference evidence="1 2" key="1">
    <citation type="submission" date="2013-05" db="EMBL/GenBank/DDBJ databases">
        <title>Draft genome sequence of Rubidibacter lacunae KORDI 51-2.</title>
        <authorList>
            <person name="Choi D.H."/>
            <person name="Noh J.H."/>
            <person name="Kwon K.-K."/>
            <person name="Lee J.-H."/>
            <person name="Ryu J.-Y."/>
        </authorList>
    </citation>
    <scope>NUCLEOTIDE SEQUENCE [LARGE SCALE GENOMIC DNA]</scope>
    <source>
        <strain evidence="1 2">KORDI 51-2</strain>
    </source>
</reference>
<dbReference type="InParanoid" id="U5DQ62"/>
<evidence type="ECO:0000313" key="1">
    <source>
        <dbReference type="EMBL" id="ERN41835.1"/>
    </source>
</evidence>
<dbReference type="Proteomes" id="UP000016960">
    <property type="component" value="Unassembled WGS sequence"/>
</dbReference>
<evidence type="ECO:0000313" key="2">
    <source>
        <dbReference type="Proteomes" id="UP000016960"/>
    </source>
</evidence>
<dbReference type="AlphaFoldDB" id="U5DQ62"/>
<dbReference type="eggNOG" id="COG0210">
    <property type="taxonomic scope" value="Bacteria"/>
</dbReference>
<dbReference type="InterPro" id="IPR027417">
    <property type="entry name" value="P-loop_NTPase"/>
</dbReference>
<organism evidence="1 2">
    <name type="scientific">Rubidibacter lacunae KORDI 51-2</name>
    <dbReference type="NCBI Taxonomy" id="582515"/>
    <lineage>
        <taxon>Bacteria</taxon>
        <taxon>Bacillati</taxon>
        <taxon>Cyanobacteriota</taxon>
        <taxon>Cyanophyceae</taxon>
        <taxon>Oscillatoriophycideae</taxon>
        <taxon>Chroococcales</taxon>
        <taxon>Aphanothecaceae</taxon>
        <taxon>Rubidibacter</taxon>
    </lineage>
</organism>
<comment type="caution">
    <text evidence="1">The sequence shown here is derived from an EMBL/GenBank/DDBJ whole genome shotgun (WGS) entry which is preliminary data.</text>
</comment>
<protein>
    <submittedName>
        <fullName evidence="1">Uncharacterized protein</fullName>
    </submittedName>
</protein>
<dbReference type="STRING" id="582515.KR51_00014980"/>
<dbReference type="RefSeq" id="WP_022606150.1">
    <property type="nucleotide sequence ID" value="NZ_ASSJ01000040.1"/>
</dbReference>
<accession>U5DQ62</accession>
<sequence length="722" mass="80029">MSPGEMTQPTPAPVWIAGPTGSGRTGRLVQHFRAWVEAQFRQRRQPILPQAPGVLVLAANEETRRRLGDRLAASVRGRYPIVAKTPLGFCADEVELFWPLLFQRLHLRAQFPLRLHPETEQELAARLWHSHWQPDEIPNPASEARLVRSTLDLMQLAGASGTDLADIPTLLSEGLAGASGETARLPAAALQDDRQLWSRMSERLQAWRLWCLERGLLTYGSIYELYGRELLGDPTYRDRLQDRYRAIFADDLDDYPAIARNLFDILLDSGATGAFTFNPNGCVRLGLGADPDELLELRDRCAIETLELPVPTGEQLPPNALATNVVRLALDPFYTEPLPPSLRSLQTISRAALLRQTAEAIARAVDSQAVRPSDIAIIAPGLDDIARYTLIEILDGRQIPVKPLNEQRPLASSPLVRALLTMLCLVYPGSGRATERDAVAEMLVMLSRTEADAAIDPVRAGLLADHCFVPNPELPCLLAAEDAFPRWDRLGRRASHAYDRIRTWIDRTRATEDARPIPNAIAVLESAIQAFYGGGSSLPHARLAALRELMETAQHFWDVDRRLRLHDPSPQSPRAAIAQFVQLVRKGTISANPYPERALGTAEAVTLATIFQYRSSRRHHRWQFWLDVSSPLWLKGGAADLFGAPLFQRNWSGRALTAGDRLAADEARLERLLHDLLGRATERVYLCHSDLAASGAEQTGPLLTLMHAAEPLREANAAPSSL</sequence>
<gene>
    <name evidence="1" type="ORF">KR51_00014980</name>
</gene>
<keyword evidence="2" id="KW-1185">Reference proteome</keyword>
<dbReference type="PATRIC" id="fig|582515.4.peg.1695"/>
<dbReference type="SUPFAM" id="SSF52540">
    <property type="entry name" value="P-loop containing nucleoside triphosphate hydrolases"/>
    <property type="match status" value="1"/>
</dbReference>